<name>A0ABR7VFE5_9FLAO</name>
<dbReference type="PIRSF" id="PIRSF028756">
    <property type="entry name" value="PPK2_prd"/>
    <property type="match status" value="1"/>
</dbReference>
<comment type="subunit">
    <text evidence="4">Homotetramer.</text>
</comment>
<keyword evidence="3 4" id="KW-0418">Kinase</keyword>
<evidence type="ECO:0000256" key="4">
    <source>
        <dbReference type="RuleBase" id="RU369062"/>
    </source>
</evidence>
<comment type="function">
    <text evidence="4">Uses inorganic polyphosphate (polyP) as a donor to convert GDP to GTP or ADP to ATP.</text>
</comment>
<evidence type="ECO:0000313" key="7">
    <source>
        <dbReference type="Proteomes" id="UP000598350"/>
    </source>
</evidence>
<gene>
    <name evidence="6" type="primary">ppk2</name>
    <name evidence="6" type="ORF">HPE63_16865</name>
</gene>
<dbReference type="Proteomes" id="UP000598350">
    <property type="component" value="Unassembled WGS sequence"/>
</dbReference>
<dbReference type="NCBIfam" id="TIGR03707">
    <property type="entry name" value="PPK2_P_aer"/>
    <property type="match status" value="1"/>
</dbReference>
<dbReference type="InterPro" id="IPR016898">
    <property type="entry name" value="Polyphosphate_phosphotransfera"/>
</dbReference>
<dbReference type="PANTHER" id="PTHR34383">
    <property type="entry name" value="POLYPHOSPHATE:AMP PHOSPHOTRANSFERASE-RELATED"/>
    <property type="match status" value="1"/>
</dbReference>
<evidence type="ECO:0000256" key="2">
    <source>
        <dbReference type="ARBA" id="ARBA00022679"/>
    </source>
</evidence>
<evidence type="ECO:0000256" key="1">
    <source>
        <dbReference type="ARBA" id="ARBA00009924"/>
    </source>
</evidence>
<accession>A0ABR7VFE5</accession>
<dbReference type="InterPro" id="IPR027417">
    <property type="entry name" value="P-loop_NTPase"/>
</dbReference>
<keyword evidence="2 4" id="KW-0808">Transferase</keyword>
<dbReference type="InterPro" id="IPR022486">
    <property type="entry name" value="PPK2_PA0141"/>
</dbReference>
<comment type="caution">
    <text evidence="6">The sequence shown here is derived from an EMBL/GenBank/DDBJ whole genome shotgun (WGS) entry which is preliminary data.</text>
</comment>
<proteinExistence type="inferred from homology"/>
<evidence type="ECO:0000313" key="6">
    <source>
        <dbReference type="EMBL" id="MBD0852356.1"/>
    </source>
</evidence>
<dbReference type="InterPro" id="IPR022488">
    <property type="entry name" value="PPK2-related"/>
</dbReference>
<dbReference type="Gene3D" id="3.40.50.300">
    <property type="entry name" value="P-loop containing nucleotide triphosphate hydrolases"/>
    <property type="match status" value="1"/>
</dbReference>
<protein>
    <recommendedName>
        <fullName evidence="4">ADP/GDP-polyphosphate phosphotransferase</fullName>
        <ecNumber evidence="4">2.7.4.-</ecNumber>
    </recommendedName>
    <alternativeName>
        <fullName evidence="4">Polyphosphate kinase PPK2</fullName>
    </alternativeName>
</protein>
<dbReference type="GO" id="GO:0008976">
    <property type="term" value="F:polyphosphate kinase activity"/>
    <property type="evidence" value="ECO:0007669"/>
    <property type="project" value="UniProtKB-EC"/>
</dbReference>
<reference evidence="6 7" key="1">
    <citation type="submission" date="2020-05" db="EMBL/GenBank/DDBJ databases">
        <title>The draft genome sequence of Maribacter arenosus CAU 1321.</title>
        <authorList>
            <person name="Mu L."/>
        </authorList>
    </citation>
    <scope>NUCLEOTIDE SEQUENCE [LARGE SCALE GENOMIC DNA]</scope>
    <source>
        <strain evidence="6 7">CAU 1321</strain>
    </source>
</reference>
<dbReference type="SUPFAM" id="SSF52540">
    <property type="entry name" value="P-loop containing nucleoside triphosphate hydrolases"/>
    <property type="match status" value="1"/>
</dbReference>
<comment type="similarity">
    <text evidence="1 4">Belongs to the polyphosphate kinase 2 (PPK2) family. Class I subfamily.</text>
</comment>
<keyword evidence="7" id="KW-1185">Reference proteome</keyword>
<sequence length="271" mass="32373">MPNKSIYKRLKMNKVQDIILTDDDLDLLNSKLGLRSLFKSKKIDLEKTLAEVKYEIQLREQQAELVKLQTWAIENRKKIVIIFEGRDAAGKGGAIRRMSAYINPRYYRIVALNKPTEDEEGQWYFQRYVNKLPKPGKIVFFDRSWYNRAVVEPVNQFCTQEQYERFMSQVNDFEKMIIASDTYLIKFYFSITKEEQQKRFDDIRKSNLKRWKLSAVDEKAQGLWDEYTRYKKVMLEETDTAYAPWVIIEANRKTEARLFAMNHILNTIPYK</sequence>
<dbReference type="EC" id="2.7.4.-" evidence="4"/>
<evidence type="ECO:0000259" key="5">
    <source>
        <dbReference type="Pfam" id="PF03976"/>
    </source>
</evidence>
<dbReference type="Pfam" id="PF03976">
    <property type="entry name" value="PPK2"/>
    <property type="match status" value="1"/>
</dbReference>
<dbReference type="PANTHER" id="PTHR34383:SF1">
    <property type="entry name" value="ADP-POLYPHOSPHATE PHOSPHOTRANSFERASE"/>
    <property type="match status" value="1"/>
</dbReference>
<dbReference type="EMBL" id="JABTCG010000007">
    <property type="protein sequence ID" value="MBD0852356.1"/>
    <property type="molecule type" value="Genomic_DNA"/>
</dbReference>
<evidence type="ECO:0000256" key="3">
    <source>
        <dbReference type="ARBA" id="ARBA00022777"/>
    </source>
</evidence>
<feature type="domain" description="Polyphosphate kinase-2-related" evidence="5">
    <location>
        <begin position="51"/>
        <end position="270"/>
    </location>
</feature>
<organism evidence="6 7">
    <name type="scientific">Maribacter arenosus</name>
    <dbReference type="NCBI Taxonomy" id="1854708"/>
    <lineage>
        <taxon>Bacteria</taxon>
        <taxon>Pseudomonadati</taxon>
        <taxon>Bacteroidota</taxon>
        <taxon>Flavobacteriia</taxon>
        <taxon>Flavobacteriales</taxon>
        <taxon>Flavobacteriaceae</taxon>
        <taxon>Maribacter</taxon>
    </lineage>
</organism>